<keyword evidence="12" id="KW-1185">Reference proteome</keyword>
<keyword evidence="8" id="KW-0460">Magnesium</keyword>
<organism evidence="11 12">
    <name type="scientific">Bifidobacterium criceti</name>
    <dbReference type="NCBI Taxonomy" id="1960969"/>
    <lineage>
        <taxon>Bacteria</taxon>
        <taxon>Bacillati</taxon>
        <taxon>Actinomycetota</taxon>
        <taxon>Actinomycetes</taxon>
        <taxon>Bifidobacteriales</taxon>
        <taxon>Bifidobacteriaceae</taxon>
        <taxon>Bifidobacterium</taxon>
    </lineage>
</organism>
<accession>A0A2A2EDJ2</accession>
<dbReference type="InterPro" id="IPR002934">
    <property type="entry name" value="Polymerase_NTP_transf_dom"/>
</dbReference>
<dbReference type="RefSeq" id="WP_095615470.1">
    <property type="nucleotide sequence ID" value="NZ_MVOH01000017.1"/>
</dbReference>
<keyword evidence="4" id="KW-0548">Nucleotidyltransferase</keyword>
<evidence type="ECO:0000256" key="9">
    <source>
        <dbReference type="ARBA" id="ARBA00038276"/>
    </source>
</evidence>
<keyword evidence="7" id="KW-0067">ATP-binding</keyword>
<evidence type="ECO:0000313" key="11">
    <source>
        <dbReference type="EMBL" id="PAU67006.1"/>
    </source>
</evidence>
<evidence type="ECO:0000256" key="6">
    <source>
        <dbReference type="ARBA" id="ARBA00022741"/>
    </source>
</evidence>
<dbReference type="SUPFAM" id="SSF81301">
    <property type="entry name" value="Nucleotidyltransferase"/>
    <property type="match status" value="1"/>
</dbReference>
<evidence type="ECO:0000256" key="8">
    <source>
        <dbReference type="ARBA" id="ARBA00022842"/>
    </source>
</evidence>
<keyword evidence="3 11" id="KW-0808">Transferase</keyword>
<keyword evidence="5" id="KW-0479">Metal-binding</keyword>
<evidence type="ECO:0000256" key="3">
    <source>
        <dbReference type="ARBA" id="ARBA00022679"/>
    </source>
</evidence>
<dbReference type="GO" id="GO:0005524">
    <property type="term" value="F:ATP binding"/>
    <property type="evidence" value="ECO:0007669"/>
    <property type="project" value="UniProtKB-KW"/>
</dbReference>
<dbReference type="EMBL" id="MVOH01000017">
    <property type="protein sequence ID" value="PAU67006.1"/>
    <property type="molecule type" value="Genomic_DNA"/>
</dbReference>
<dbReference type="Pfam" id="PF01909">
    <property type="entry name" value="NTP_transf_2"/>
    <property type="match status" value="1"/>
</dbReference>
<dbReference type="PANTHER" id="PTHR33571:SF14">
    <property type="entry name" value="PROTEIN ADENYLYLTRANSFERASE MJ0435-RELATED"/>
    <property type="match status" value="1"/>
</dbReference>
<proteinExistence type="inferred from homology"/>
<name>A0A2A2EDJ2_9BIFI</name>
<comment type="similarity">
    <text evidence="9">Belongs to the MntA antitoxin family.</text>
</comment>
<dbReference type="AlphaFoldDB" id="A0A2A2EDJ2"/>
<dbReference type="InterPro" id="IPR052038">
    <property type="entry name" value="Type-VII_TA_antitoxin"/>
</dbReference>
<reference evidence="11 12" key="1">
    <citation type="journal article" date="2017" name="ISME J.">
        <title>Unveiling bifidobacterial biogeography across the mammalian branch of the tree of life.</title>
        <authorList>
            <person name="Milani C."/>
            <person name="Mangifesta M."/>
            <person name="Mancabelli L."/>
            <person name="Lugli G.A."/>
            <person name="James K."/>
            <person name="Duranti S."/>
            <person name="Turroni F."/>
            <person name="Ferrario C."/>
            <person name="Ossiprandi M.C."/>
            <person name="van Sinderen D."/>
            <person name="Ventura M."/>
        </authorList>
    </citation>
    <scope>NUCLEOTIDE SEQUENCE [LARGE SCALE GENOMIC DNA]</scope>
    <source>
        <strain evidence="12">Ham19E</strain>
    </source>
</reference>
<dbReference type="CDD" id="cd05403">
    <property type="entry name" value="NT_KNTase_like"/>
    <property type="match status" value="1"/>
</dbReference>
<keyword evidence="6" id="KW-0547">Nucleotide-binding</keyword>
<comment type="caution">
    <text evidence="11">The sequence shown here is derived from an EMBL/GenBank/DDBJ whole genome shotgun (WGS) entry which is preliminary data.</text>
</comment>
<dbReference type="GO" id="GO:0046872">
    <property type="term" value="F:metal ion binding"/>
    <property type="evidence" value="ECO:0007669"/>
    <property type="project" value="UniProtKB-KW"/>
</dbReference>
<dbReference type="PANTHER" id="PTHR33571">
    <property type="entry name" value="SSL8005 PROTEIN"/>
    <property type="match status" value="1"/>
</dbReference>
<evidence type="ECO:0000256" key="4">
    <source>
        <dbReference type="ARBA" id="ARBA00022695"/>
    </source>
</evidence>
<evidence type="ECO:0000256" key="2">
    <source>
        <dbReference type="ARBA" id="ARBA00022649"/>
    </source>
</evidence>
<evidence type="ECO:0000256" key="5">
    <source>
        <dbReference type="ARBA" id="ARBA00022723"/>
    </source>
</evidence>
<evidence type="ECO:0000313" key="12">
    <source>
        <dbReference type="Proteomes" id="UP000218399"/>
    </source>
</evidence>
<dbReference type="Proteomes" id="UP000218399">
    <property type="component" value="Unassembled WGS sequence"/>
</dbReference>
<gene>
    <name evidence="11" type="ORF">B1526_1506</name>
</gene>
<dbReference type="InterPro" id="IPR043519">
    <property type="entry name" value="NT_sf"/>
</dbReference>
<sequence>MEHLTPRKIAAIAVPIAHEYGIKELYLFGSMAQGTQTEQSDVDFIYDFPCAPEEYRTVIDFRKKLSESLGRPVDLIRKEYLDEPKKDRDSERIRRAFMHNLQQHPVYRIL</sequence>
<evidence type="ECO:0000256" key="1">
    <source>
        <dbReference type="ARBA" id="ARBA00001946"/>
    </source>
</evidence>
<evidence type="ECO:0000256" key="7">
    <source>
        <dbReference type="ARBA" id="ARBA00022840"/>
    </source>
</evidence>
<protein>
    <submittedName>
        <fullName evidence="11">Nucleotidyltransferase family protein</fullName>
    </submittedName>
</protein>
<dbReference type="GO" id="GO:0016779">
    <property type="term" value="F:nucleotidyltransferase activity"/>
    <property type="evidence" value="ECO:0007669"/>
    <property type="project" value="UniProtKB-KW"/>
</dbReference>
<dbReference type="OrthoDB" id="9803128at2"/>
<dbReference type="Gene3D" id="3.30.460.10">
    <property type="entry name" value="Beta Polymerase, domain 2"/>
    <property type="match status" value="1"/>
</dbReference>
<keyword evidence="2" id="KW-1277">Toxin-antitoxin system</keyword>
<feature type="domain" description="Polymerase nucleotidyl transferase" evidence="10">
    <location>
        <begin position="19"/>
        <end position="90"/>
    </location>
</feature>
<evidence type="ECO:0000259" key="10">
    <source>
        <dbReference type="Pfam" id="PF01909"/>
    </source>
</evidence>
<comment type="cofactor">
    <cofactor evidence="1">
        <name>Mg(2+)</name>
        <dbReference type="ChEBI" id="CHEBI:18420"/>
    </cofactor>
</comment>